<evidence type="ECO:0000256" key="1">
    <source>
        <dbReference type="ARBA" id="ARBA00001946"/>
    </source>
</evidence>
<evidence type="ECO:0000313" key="5">
    <source>
        <dbReference type="Proteomes" id="UP000295357"/>
    </source>
</evidence>
<dbReference type="InterPro" id="IPR015797">
    <property type="entry name" value="NUDIX_hydrolase-like_dom_sf"/>
</dbReference>
<organism evidence="4 5">
    <name type="scientific">Roseateles asaccharophilus</name>
    <dbReference type="NCBI Taxonomy" id="582607"/>
    <lineage>
        <taxon>Bacteria</taxon>
        <taxon>Pseudomonadati</taxon>
        <taxon>Pseudomonadota</taxon>
        <taxon>Betaproteobacteria</taxon>
        <taxon>Burkholderiales</taxon>
        <taxon>Sphaerotilaceae</taxon>
        <taxon>Roseateles</taxon>
    </lineage>
</organism>
<dbReference type="PROSITE" id="PS00893">
    <property type="entry name" value="NUDIX_BOX"/>
    <property type="match status" value="1"/>
</dbReference>
<dbReference type="Proteomes" id="UP000295357">
    <property type="component" value="Unassembled WGS sequence"/>
</dbReference>
<keyword evidence="2" id="KW-0378">Hydrolase</keyword>
<dbReference type="InterPro" id="IPR031804">
    <property type="entry name" value="DUF4743"/>
</dbReference>
<dbReference type="Gene3D" id="3.90.79.10">
    <property type="entry name" value="Nucleoside Triphosphate Pyrophosphohydrolase"/>
    <property type="match status" value="1"/>
</dbReference>
<name>A0A4R6N9H2_9BURK</name>
<comment type="caution">
    <text evidence="4">The sequence shown here is derived from an EMBL/GenBank/DDBJ whole genome shotgun (WGS) entry which is preliminary data.</text>
</comment>
<reference evidence="4 5" key="1">
    <citation type="submission" date="2019-03" db="EMBL/GenBank/DDBJ databases">
        <title>Genomic Encyclopedia of Type Strains, Phase IV (KMG-IV): sequencing the most valuable type-strain genomes for metagenomic binning, comparative biology and taxonomic classification.</title>
        <authorList>
            <person name="Goeker M."/>
        </authorList>
    </citation>
    <scope>NUCLEOTIDE SEQUENCE [LARGE SCALE GENOMIC DNA]</scope>
    <source>
        <strain evidence="4 5">DSM 25082</strain>
    </source>
</reference>
<dbReference type="OrthoDB" id="5621792at2"/>
<dbReference type="RefSeq" id="WP_133602694.1">
    <property type="nucleotide sequence ID" value="NZ_JAUFPJ010000002.1"/>
</dbReference>
<evidence type="ECO:0000313" key="4">
    <source>
        <dbReference type="EMBL" id="TDP11930.1"/>
    </source>
</evidence>
<gene>
    <name evidence="4" type="ORF">DFR39_102316</name>
</gene>
<accession>A0A4R6N9H2</accession>
<dbReference type="AlphaFoldDB" id="A0A4R6N9H2"/>
<dbReference type="SUPFAM" id="SSF55811">
    <property type="entry name" value="Nudix"/>
    <property type="match status" value="1"/>
</dbReference>
<protein>
    <submittedName>
        <fullName evidence="4">Uncharacterized protein DUF4743</fullName>
    </submittedName>
</protein>
<dbReference type="Pfam" id="PF00293">
    <property type="entry name" value="NUDIX"/>
    <property type="match status" value="1"/>
</dbReference>
<keyword evidence="5" id="KW-1185">Reference proteome</keyword>
<proteinExistence type="predicted"/>
<feature type="domain" description="Nudix hydrolase" evidence="3">
    <location>
        <begin position="110"/>
        <end position="248"/>
    </location>
</feature>
<evidence type="ECO:0000259" key="3">
    <source>
        <dbReference type="PROSITE" id="PS51462"/>
    </source>
</evidence>
<comment type="cofactor">
    <cofactor evidence="1">
        <name>Mg(2+)</name>
        <dbReference type="ChEBI" id="CHEBI:18420"/>
    </cofactor>
</comment>
<dbReference type="InterPro" id="IPR000086">
    <property type="entry name" value="NUDIX_hydrolase_dom"/>
</dbReference>
<dbReference type="InterPro" id="IPR020084">
    <property type="entry name" value="NUDIX_hydrolase_CS"/>
</dbReference>
<evidence type="ECO:0000256" key="2">
    <source>
        <dbReference type="ARBA" id="ARBA00022801"/>
    </source>
</evidence>
<dbReference type="PROSITE" id="PS51462">
    <property type="entry name" value="NUDIX"/>
    <property type="match status" value="1"/>
</dbReference>
<dbReference type="CDD" id="cd03676">
    <property type="entry name" value="NUDIX_Tnr3_like"/>
    <property type="match status" value="1"/>
</dbReference>
<dbReference type="Pfam" id="PF15916">
    <property type="entry name" value="DUF4743"/>
    <property type="match status" value="1"/>
</dbReference>
<dbReference type="EMBL" id="SNXE01000002">
    <property type="protein sequence ID" value="TDP11930.1"/>
    <property type="molecule type" value="Genomic_DNA"/>
</dbReference>
<dbReference type="GO" id="GO:0016787">
    <property type="term" value="F:hydrolase activity"/>
    <property type="evidence" value="ECO:0007669"/>
    <property type="project" value="UniProtKB-KW"/>
</dbReference>
<sequence length="256" mass="28327">MTDAWAEQGWSRLCLDELAIGWLAPGHRESLQPLLAPYANLQNGDLHWRPPAAERSARIQAAAEALRERGLIRGWRGEAYACEAPVPEPCRERGAELFRLERAAFRYFGLMSRAVHINGWWPDGRMLCGRRALNKATDPGRLDNLAAGGLGAGESLLDCARRELWEEAGVPFALSQALRDAGALRSCRAIAGEGLHDEILHLYELQLPADFMPRNRDGEVQEFLFLGPQQLRERLAAGEFSPDAAQVVLQALNSPA</sequence>